<gene>
    <name evidence="1" type="ORF">OIU79_009789</name>
</gene>
<sequence>MIPGKIIDWNKKLQKRLIMDNFQLRSLQSRMKKITLSRNIDVSVDTQIPLTSGVRLQTLNYMVTVELGGQKMTVIVDTGSDLELVRSYSSTRRSLQFATGNSGSVCGSNPPTCNYAVNYCDGSYTSGEKLRLQVHWSWVEIPRFTENTTPISYTRMIKNSLLPFYFLNLTGITALKAEFMKLFSGYPSAPSLMILDSCFNLSGYQEVEIPDIKMYFEGSAELNVDVTGVFYFIKTDASQCAWLFQVSQMKMKMTLA</sequence>
<dbReference type="GO" id="GO:0004190">
    <property type="term" value="F:aspartic-type endopeptidase activity"/>
    <property type="evidence" value="ECO:0007669"/>
    <property type="project" value="InterPro"/>
</dbReference>
<name>A0A9Q0QE43_SALPP</name>
<keyword evidence="2" id="KW-1185">Reference proteome</keyword>
<dbReference type="Gene3D" id="2.40.70.10">
    <property type="entry name" value="Acid Proteases"/>
    <property type="match status" value="2"/>
</dbReference>
<dbReference type="AlphaFoldDB" id="A0A9Q0QE43"/>
<dbReference type="PANTHER" id="PTHR13683:SF827">
    <property type="entry name" value="PEPTIDASE A1 DOMAIN-CONTAINING PROTEIN"/>
    <property type="match status" value="1"/>
</dbReference>
<organism evidence="1 2">
    <name type="scientific">Salix purpurea</name>
    <name type="common">Purple osier willow</name>
    <dbReference type="NCBI Taxonomy" id="77065"/>
    <lineage>
        <taxon>Eukaryota</taxon>
        <taxon>Viridiplantae</taxon>
        <taxon>Streptophyta</taxon>
        <taxon>Embryophyta</taxon>
        <taxon>Tracheophyta</taxon>
        <taxon>Spermatophyta</taxon>
        <taxon>Magnoliopsida</taxon>
        <taxon>eudicotyledons</taxon>
        <taxon>Gunneridae</taxon>
        <taxon>Pentapetalae</taxon>
        <taxon>rosids</taxon>
        <taxon>fabids</taxon>
        <taxon>Malpighiales</taxon>
        <taxon>Salicaceae</taxon>
        <taxon>Saliceae</taxon>
        <taxon>Salix</taxon>
    </lineage>
</organism>
<evidence type="ECO:0000313" key="2">
    <source>
        <dbReference type="Proteomes" id="UP001151532"/>
    </source>
</evidence>
<accession>A0A9Q0QE43</accession>
<keyword evidence="1" id="KW-0378">Hydrolase</keyword>
<evidence type="ECO:0000313" key="1">
    <source>
        <dbReference type="EMBL" id="KAJ6704952.1"/>
    </source>
</evidence>
<reference evidence="1" key="1">
    <citation type="submission" date="2022-11" db="EMBL/GenBank/DDBJ databases">
        <authorList>
            <person name="Hyden B.L."/>
            <person name="Feng K."/>
            <person name="Yates T."/>
            <person name="Jawdy S."/>
            <person name="Smart L.B."/>
            <person name="Muchero W."/>
        </authorList>
    </citation>
    <scope>NUCLEOTIDE SEQUENCE</scope>
    <source>
        <tissue evidence="1">Shoot tip</tissue>
    </source>
</reference>
<comment type="caution">
    <text evidence="1">The sequence shown here is derived from an EMBL/GenBank/DDBJ whole genome shotgun (WGS) entry which is preliminary data.</text>
</comment>
<keyword evidence="1" id="KW-0645">Protease</keyword>
<dbReference type="OrthoDB" id="2747330at2759"/>
<dbReference type="InterPro" id="IPR001461">
    <property type="entry name" value="Aspartic_peptidase_A1"/>
</dbReference>
<dbReference type="SUPFAM" id="SSF50630">
    <property type="entry name" value="Acid proteases"/>
    <property type="match status" value="1"/>
</dbReference>
<dbReference type="GO" id="GO:0006508">
    <property type="term" value="P:proteolysis"/>
    <property type="evidence" value="ECO:0007669"/>
    <property type="project" value="UniProtKB-KW"/>
</dbReference>
<dbReference type="InterPro" id="IPR021109">
    <property type="entry name" value="Peptidase_aspartic_dom_sf"/>
</dbReference>
<protein>
    <submittedName>
        <fullName evidence="1">ASPARTYL PROTEASE-RELATED</fullName>
    </submittedName>
</protein>
<dbReference type="Proteomes" id="UP001151532">
    <property type="component" value="Chromosome 3"/>
</dbReference>
<proteinExistence type="predicted"/>
<dbReference type="EMBL" id="JAPFFK010000016">
    <property type="protein sequence ID" value="KAJ6704952.1"/>
    <property type="molecule type" value="Genomic_DNA"/>
</dbReference>
<dbReference type="PANTHER" id="PTHR13683">
    <property type="entry name" value="ASPARTYL PROTEASES"/>
    <property type="match status" value="1"/>
</dbReference>
<reference evidence="1" key="2">
    <citation type="journal article" date="2023" name="Int. J. Mol. Sci.">
        <title>De Novo Assembly and Annotation of 11 Diverse Shrub Willow (Salix) Genomes Reveals Novel Gene Organization in Sex-Linked Regions.</title>
        <authorList>
            <person name="Hyden B."/>
            <person name="Feng K."/>
            <person name="Yates T.B."/>
            <person name="Jawdy S."/>
            <person name="Cereghino C."/>
            <person name="Smart L.B."/>
            <person name="Muchero W."/>
        </authorList>
    </citation>
    <scope>NUCLEOTIDE SEQUENCE</scope>
    <source>
        <tissue evidence="1">Shoot tip</tissue>
    </source>
</reference>